<dbReference type="EMBL" id="CAJFCV020000005">
    <property type="protein sequence ID" value="CAG9122374.1"/>
    <property type="molecule type" value="Genomic_DNA"/>
</dbReference>
<dbReference type="InterPro" id="IPR013201">
    <property type="entry name" value="Prot_inhib_I29"/>
</dbReference>
<dbReference type="OrthoDB" id="5855924at2759"/>
<evidence type="ECO:0000313" key="6">
    <source>
        <dbReference type="Proteomes" id="UP000095284"/>
    </source>
</evidence>
<dbReference type="Proteomes" id="UP000582659">
    <property type="component" value="Unassembled WGS sequence"/>
</dbReference>
<evidence type="ECO:0000313" key="5">
    <source>
        <dbReference type="EMBL" id="CAG9122374.1"/>
    </source>
</evidence>
<organism evidence="6 8">
    <name type="scientific">Bursaphelenchus xylophilus</name>
    <name type="common">Pinewood nematode worm</name>
    <name type="synonym">Aphelenchoides xylophilus</name>
    <dbReference type="NCBI Taxonomy" id="6326"/>
    <lineage>
        <taxon>Eukaryota</taxon>
        <taxon>Metazoa</taxon>
        <taxon>Ecdysozoa</taxon>
        <taxon>Nematoda</taxon>
        <taxon>Chromadorea</taxon>
        <taxon>Rhabditida</taxon>
        <taxon>Tylenchina</taxon>
        <taxon>Tylenchomorpha</taxon>
        <taxon>Aphelenchoidea</taxon>
        <taxon>Aphelenchoididae</taxon>
        <taxon>Bursaphelenchus</taxon>
    </lineage>
</organism>
<feature type="domain" description="Cathepsin propeptide inhibitor" evidence="3">
    <location>
        <begin position="52"/>
        <end position="108"/>
    </location>
</feature>
<dbReference type="Proteomes" id="UP000659654">
    <property type="component" value="Unassembled WGS sequence"/>
</dbReference>
<evidence type="ECO:0000313" key="8">
    <source>
        <dbReference type="WBParaSite" id="BXY_0405900.1"/>
    </source>
</evidence>
<dbReference type="WBParaSite" id="BXY_0405900.1">
    <property type="protein sequence ID" value="BXY_0405900.1"/>
    <property type="gene ID" value="BXY_0405900"/>
</dbReference>
<reference evidence="8" key="1">
    <citation type="submission" date="2016-11" db="UniProtKB">
        <authorList>
            <consortium name="WormBaseParasite"/>
        </authorList>
    </citation>
    <scope>IDENTIFICATION</scope>
</reference>
<dbReference type="Proteomes" id="UP000095284">
    <property type="component" value="Unplaced"/>
</dbReference>
<evidence type="ECO:0000313" key="4">
    <source>
        <dbReference type="EMBL" id="CAD5231220.1"/>
    </source>
</evidence>
<gene>
    <name evidence="4" type="ORF">BXYJ_LOCUS11372</name>
</gene>
<dbReference type="InterPro" id="IPR038765">
    <property type="entry name" value="Papain-like_cys_pep_sf"/>
</dbReference>
<name>A0A1I7RTK4_BURXY</name>
<dbReference type="EMBL" id="CAJFDI010000005">
    <property type="protein sequence ID" value="CAD5231220.1"/>
    <property type="molecule type" value="Genomic_DNA"/>
</dbReference>
<accession>A0A1I7RTK4</accession>
<feature type="chain" id="PRO_5035399555" evidence="2">
    <location>
        <begin position="17"/>
        <end position="199"/>
    </location>
</feature>
<evidence type="ECO:0000256" key="1">
    <source>
        <dbReference type="SAM" id="MobiDB-lite"/>
    </source>
</evidence>
<feature type="signal peptide" evidence="2">
    <location>
        <begin position="1"/>
        <end position="16"/>
    </location>
</feature>
<evidence type="ECO:0000313" key="7">
    <source>
        <dbReference type="Proteomes" id="UP000659654"/>
    </source>
</evidence>
<dbReference type="SMR" id="A0A1I7RTK4"/>
<feature type="region of interest" description="Disordered" evidence="1">
    <location>
        <begin position="176"/>
        <end position="199"/>
    </location>
</feature>
<sequence length="199" mass="22065">MRLLVCFLFVVITVSSAPLEDKVNGLKADSKEVQAFGQLLKDNKEKEEFKKFVEFIKKYDRRYINVSELKKRFKAFQASLVQVEKFQKADKNAVYGVTKFSDFEVSELGEILGFRTTVKGSSVTANISVNGTTTPTTVKPTTKIPVSNNSTKIVKSTPYTGPPTTHIIHANGSTISSTTTASTTTTKGNNKPTTTRFWH</sequence>
<keyword evidence="2" id="KW-0732">Signal</keyword>
<evidence type="ECO:0000259" key="3">
    <source>
        <dbReference type="SMART" id="SM00848"/>
    </source>
</evidence>
<dbReference type="AlphaFoldDB" id="A0A1I7RTK4"/>
<evidence type="ECO:0000256" key="2">
    <source>
        <dbReference type="SAM" id="SignalP"/>
    </source>
</evidence>
<dbReference type="Pfam" id="PF08246">
    <property type="entry name" value="Inhibitor_I29"/>
    <property type="match status" value="1"/>
</dbReference>
<proteinExistence type="predicted"/>
<dbReference type="SMART" id="SM00848">
    <property type="entry name" value="Inhibitor_I29"/>
    <property type="match status" value="1"/>
</dbReference>
<protein>
    <submittedName>
        <fullName evidence="4">(pine wood nematode) hypothetical protein</fullName>
    </submittedName>
    <submittedName>
        <fullName evidence="8">Inhibitor_I29 domain-containing protein</fullName>
    </submittedName>
</protein>
<dbReference type="Gene3D" id="1.10.287.2250">
    <property type="match status" value="1"/>
</dbReference>
<keyword evidence="7" id="KW-1185">Reference proteome</keyword>
<reference evidence="5" key="2">
    <citation type="submission" date="2020-08" db="EMBL/GenBank/DDBJ databases">
        <authorList>
            <person name="Kikuchi T."/>
        </authorList>
    </citation>
    <scope>NUCLEOTIDE SEQUENCE</scope>
    <source>
        <strain evidence="4">Ka4C1</strain>
    </source>
</reference>
<dbReference type="SUPFAM" id="SSF54001">
    <property type="entry name" value="Cysteine proteinases"/>
    <property type="match status" value="1"/>
</dbReference>